<name>A0AAV2TM36_CALDB</name>
<evidence type="ECO:0000256" key="5">
    <source>
        <dbReference type="ARBA" id="ARBA00023136"/>
    </source>
</evidence>
<dbReference type="PANTHER" id="PTHR12191:SF37">
    <property type="entry name" value="ZINC TRANSPORTER FOI"/>
    <property type="match status" value="1"/>
</dbReference>
<dbReference type="PANTHER" id="PTHR12191">
    <property type="entry name" value="SOLUTE CARRIER FAMILY 39"/>
    <property type="match status" value="1"/>
</dbReference>
<evidence type="ECO:0000313" key="8">
    <source>
        <dbReference type="EMBL" id="CAL5136477.1"/>
    </source>
</evidence>
<accession>A0AAV2TM36</accession>
<evidence type="ECO:0000256" key="7">
    <source>
        <dbReference type="SAM" id="Phobius"/>
    </source>
</evidence>
<evidence type="ECO:0000256" key="4">
    <source>
        <dbReference type="ARBA" id="ARBA00022989"/>
    </source>
</evidence>
<organism evidence="8 9">
    <name type="scientific">Calicophoron daubneyi</name>
    <name type="common">Rumen fluke</name>
    <name type="synonym">Paramphistomum daubneyi</name>
    <dbReference type="NCBI Taxonomy" id="300641"/>
    <lineage>
        <taxon>Eukaryota</taxon>
        <taxon>Metazoa</taxon>
        <taxon>Spiralia</taxon>
        <taxon>Lophotrochozoa</taxon>
        <taxon>Platyhelminthes</taxon>
        <taxon>Trematoda</taxon>
        <taxon>Digenea</taxon>
        <taxon>Plagiorchiida</taxon>
        <taxon>Pronocephalata</taxon>
        <taxon>Paramphistomoidea</taxon>
        <taxon>Paramphistomidae</taxon>
        <taxon>Calicophoron</taxon>
    </lineage>
</organism>
<dbReference type="AlphaFoldDB" id="A0AAV2TM36"/>
<protein>
    <submittedName>
        <fullName evidence="8">Uncharacterized protein</fullName>
    </submittedName>
</protein>
<comment type="similarity">
    <text evidence="2">Belongs to the ZIP transporter (TC 2.A.5) family.</text>
</comment>
<dbReference type="Proteomes" id="UP001497525">
    <property type="component" value="Unassembled WGS sequence"/>
</dbReference>
<dbReference type="GO" id="GO:0140410">
    <property type="term" value="F:monoatomic cation:bicarbonate symporter activity"/>
    <property type="evidence" value="ECO:0007669"/>
    <property type="project" value="TreeGrafter"/>
</dbReference>
<evidence type="ECO:0000256" key="3">
    <source>
        <dbReference type="ARBA" id="ARBA00022692"/>
    </source>
</evidence>
<dbReference type="InterPro" id="IPR050799">
    <property type="entry name" value="ZIP_Transporter"/>
</dbReference>
<gene>
    <name evidence="8" type="ORF">CDAUBV1_LOCUS10566</name>
</gene>
<keyword evidence="4 7" id="KW-1133">Transmembrane helix</keyword>
<feature type="transmembrane region" description="Helical" evidence="7">
    <location>
        <begin position="170"/>
        <end position="192"/>
    </location>
</feature>
<feature type="region of interest" description="Disordered" evidence="6">
    <location>
        <begin position="268"/>
        <end position="290"/>
    </location>
</feature>
<dbReference type="GO" id="GO:0030003">
    <property type="term" value="P:intracellular monoatomic cation homeostasis"/>
    <property type="evidence" value="ECO:0007669"/>
    <property type="project" value="TreeGrafter"/>
</dbReference>
<dbReference type="EMBL" id="CAXLJL010000323">
    <property type="protein sequence ID" value="CAL5136477.1"/>
    <property type="molecule type" value="Genomic_DNA"/>
</dbReference>
<comment type="caution">
    <text evidence="8">The sequence shown here is derived from an EMBL/GenBank/DDBJ whole genome shotgun (WGS) entry which is preliminary data.</text>
</comment>
<comment type="subcellular location">
    <subcellularLocation>
        <location evidence="1">Membrane</location>
        <topology evidence="1">Multi-pass membrane protein</topology>
    </subcellularLocation>
</comment>
<evidence type="ECO:0000256" key="6">
    <source>
        <dbReference type="SAM" id="MobiDB-lite"/>
    </source>
</evidence>
<reference evidence="8" key="1">
    <citation type="submission" date="2024-06" db="EMBL/GenBank/DDBJ databases">
        <authorList>
            <person name="Liu X."/>
            <person name="Lenzi L."/>
            <person name="Haldenby T S."/>
            <person name="Uol C."/>
        </authorList>
    </citation>
    <scope>NUCLEOTIDE SEQUENCE</scope>
</reference>
<proteinExistence type="inferred from homology"/>
<keyword evidence="3 7" id="KW-0812">Transmembrane</keyword>
<dbReference type="GO" id="GO:0005385">
    <property type="term" value="F:zinc ion transmembrane transporter activity"/>
    <property type="evidence" value="ECO:0007669"/>
    <property type="project" value="TreeGrafter"/>
</dbReference>
<feature type="transmembrane region" description="Helical" evidence="7">
    <location>
        <begin position="444"/>
        <end position="464"/>
    </location>
</feature>
<dbReference type="InterPro" id="IPR003689">
    <property type="entry name" value="ZIP"/>
</dbReference>
<feature type="transmembrane region" description="Helical" evidence="7">
    <location>
        <begin position="405"/>
        <end position="423"/>
    </location>
</feature>
<evidence type="ECO:0000256" key="2">
    <source>
        <dbReference type="ARBA" id="ARBA00006939"/>
    </source>
</evidence>
<dbReference type="GO" id="GO:0005886">
    <property type="term" value="C:plasma membrane"/>
    <property type="evidence" value="ECO:0007669"/>
    <property type="project" value="TreeGrafter"/>
</dbReference>
<feature type="transmembrane region" description="Helical" evidence="7">
    <location>
        <begin position="377"/>
        <end position="399"/>
    </location>
</feature>
<dbReference type="Pfam" id="PF02535">
    <property type="entry name" value="Zip"/>
    <property type="match status" value="1"/>
</dbReference>
<evidence type="ECO:0000256" key="1">
    <source>
        <dbReference type="ARBA" id="ARBA00004141"/>
    </source>
</evidence>
<dbReference type="GO" id="GO:0071578">
    <property type="term" value="P:zinc ion import across plasma membrane"/>
    <property type="evidence" value="ECO:0007669"/>
    <property type="project" value="TreeGrafter"/>
</dbReference>
<feature type="transmembrane region" description="Helical" evidence="7">
    <location>
        <begin position="96"/>
        <end position="120"/>
    </location>
</feature>
<keyword evidence="5 7" id="KW-0472">Membrane</keyword>
<evidence type="ECO:0000313" key="9">
    <source>
        <dbReference type="Proteomes" id="UP001497525"/>
    </source>
</evidence>
<sequence>METEMSAMTPAVAADTCTTSTDLKSSRREITAISVKNVASPLDAAGLMRRDGAAVASEAVTLQTFQKSSDGFQETLITANRTVKAERAKRPSIGQAIGFGILATTTITLCALVGFVFSFLQRYKIYPVIISFMVAMSAGSLFSGATISLLPEALELAAVSQHADLEEEYWYIPVSVATCSGSFLFFILEFVLTRVRLRLQQRTPKAAGLSLEHFDVARRLATGSGKQHRFEVKPLVDGSRKVGREGMYHTASKNGLCKLPLYRMKENSTKTPEVESEASPRSTNQGRRPSVFDEVPQKVDFRSQNLCIKLSSLDPVVWMLIIGDGVHNFVDGLFIGASFNRRIKLGISFSLGVFCGRFPHELAASAVLLRAGMSVPLAVLFSFCTACITYVGFFIGVFMGELPSASTYIFAVTTGFFLHLSLANMLTEMRKTEKMLKDDTKQMLILFFVHCSGLLFGFGFKLFLSLSAGHIFV</sequence>
<feature type="transmembrane region" description="Helical" evidence="7">
    <location>
        <begin position="127"/>
        <end position="150"/>
    </location>
</feature>